<name>C5KBH3_PERM5</name>
<dbReference type="OrthoDB" id="10547212at2759"/>
<dbReference type="InParanoid" id="C5KBH3"/>
<accession>C5KBH3</accession>
<gene>
    <name evidence="1" type="ORF">Pmar_PMAR013573</name>
</gene>
<dbReference type="EMBL" id="GG671832">
    <property type="protein sequence ID" value="EER18169.1"/>
    <property type="molecule type" value="Genomic_DNA"/>
</dbReference>
<dbReference type="AlphaFoldDB" id="C5KBH3"/>
<dbReference type="RefSeq" id="XP_002786373.1">
    <property type="nucleotide sequence ID" value="XM_002786327.1"/>
</dbReference>
<dbReference type="GeneID" id="9048748"/>
<proteinExistence type="predicted"/>
<keyword evidence="2" id="KW-1185">Reference proteome</keyword>
<feature type="non-terminal residue" evidence="1">
    <location>
        <position position="54"/>
    </location>
</feature>
<sequence>MGEKPLVERMRHLLSLTASLCGSNFPAEKCDDLRTVPAACRHLGLLWKITDDRL</sequence>
<organism evidence="2">
    <name type="scientific">Perkinsus marinus (strain ATCC 50983 / TXsc)</name>
    <dbReference type="NCBI Taxonomy" id="423536"/>
    <lineage>
        <taxon>Eukaryota</taxon>
        <taxon>Sar</taxon>
        <taxon>Alveolata</taxon>
        <taxon>Perkinsozoa</taxon>
        <taxon>Perkinsea</taxon>
        <taxon>Perkinsida</taxon>
        <taxon>Perkinsidae</taxon>
        <taxon>Perkinsus</taxon>
    </lineage>
</organism>
<evidence type="ECO:0000313" key="1">
    <source>
        <dbReference type="EMBL" id="EER18169.1"/>
    </source>
</evidence>
<protein>
    <submittedName>
        <fullName evidence="1">Uncharacterized protein</fullName>
    </submittedName>
</protein>
<dbReference type="Proteomes" id="UP000007800">
    <property type="component" value="Unassembled WGS sequence"/>
</dbReference>
<reference evidence="1 2" key="1">
    <citation type="submission" date="2008-07" db="EMBL/GenBank/DDBJ databases">
        <authorList>
            <person name="El-Sayed N."/>
            <person name="Caler E."/>
            <person name="Inman J."/>
            <person name="Amedeo P."/>
            <person name="Hass B."/>
            <person name="Wortman J."/>
        </authorList>
    </citation>
    <scope>NUCLEOTIDE SEQUENCE [LARGE SCALE GENOMIC DNA]</scope>
    <source>
        <strain evidence="2">ATCC 50983 / TXsc</strain>
    </source>
</reference>
<evidence type="ECO:0000313" key="2">
    <source>
        <dbReference type="Proteomes" id="UP000007800"/>
    </source>
</evidence>